<evidence type="ECO:0000313" key="1">
    <source>
        <dbReference type="EMBL" id="GAU37694.1"/>
    </source>
</evidence>
<accession>A0A2Z6MYY6</accession>
<reference evidence="2" key="1">
    <citation type="journal article" date="2017" name="Front. Plant Sci.">
        <title>Climate Clever Clovers: New Paradigm to Reduce the Environmental Footprint of Ruminants by Breeding Low Methanogenic Forages Utilizing Haplotype Variation.</title>
        <authorList>
            <person name="Kaur P."/>
            <person name="Appels R."/>
            <person name="Bayer P.E."/>
            <person name="Keeble-Gagnere G."/>
            <person name="Wang J."/>
            <person name="Hirakawa H."/>
            <person name="Shirasawa K."/>
            <person name="Vercoe P."/>
            <person name="Stefanova K."/>
            <person name="Durmic Z."/>
            <person name="Nichols P."/>
            <person name="Revell C."/>
            <person name="Isobe S.N."/>
            <person name="Edwards D."/>
            <person name="Erskine W."/>
        </authorList>
    </citation>
    <scope>NUCLEOTIDE SEQUENCE [LARGE SCALE GENOMIC DNA]</scope>
    <source>
        <strain evidence="2">cv. Daliak</strain>
    </source>
</reference>
<dbReference type="Proteomes" id="UP000242715">
    <property type="component" value="Unassembled WGS sequence"/>
</dbReference>
<gene>
    <name evidence="1" type="ORF">TSUD_164970</name>
</gene>
<sequence>MIPINALFCEVPAPLPSHKRFRHRSLFRRRASDPPPLSSVRFSFHRFPTDSIVRRSHRYKDSWIQLFISKMLRFTELMLHRFTDGKRLKDTFGVFIEAKKLSRMSNSEALYAVSEQLENQEVEFKDPIVSGIEDKISAWTFLTKGTPFLLE</sequence>
<organism evidence="1 2">
    <name type="scientific">Trifolium subterraneum</name>
    <name type="common">Subterranean clover</name>
    <dbReference type="NCBI Taxonomy" id="3900"/>
    <lineage>
        <taxon>Eukaryota</taxon>
        <taxon>Viridiplantae</taxon>
        <taxon>Streptophyta</taxon>
        <taxon>Embryophyta</taxon>
        <taxon>Tracheophyta</taxon>
        <taxon>Spermatophyta</taxon>
        <taxon>Magnoliopsida</taxon>
        <taxon>eudicotyledons</taxon>
        <taxon>Gunneridae</taxon>
        <taxon>Pentapetalae</taxon>
        <taxon>rosids</taxon>
        <taxon>fabids</taxon>
        <taxon>Fabales</taxon>
        <taxon>Fabaceae</taxon>
        <taxon>Papilionoideae</taxon>
        <taxon>50 kb inversion clade</taxon>
        <taxon>NPAAA clade</taxon>
        <taxon>Hologalegina</taxon>
        <taxon>IRL clade</taxon>
        <taxon>Trifolieae</taxon>
        <taxon>Trifolium</taxon>
    </lineage>
</organism>
<keyword evidence="2" id="KW-1185">Reference proteome</keyword>
<evidence type="ECO:0000313" key="2">
    <source>
        <dbReference type="Proteomes" id="UP000242715"/>
    </source>
</evidence>
<dbReference type="AlphaFoldDB" id="A0A2Z6MYY6"/>
<protein>
    <submittedName>
        <fullName evidence="1">Uncharacterized protein</fullName>
    </submittedName>
</protein>
<name>A0A2Z6MYY6_TRISU</name>
<dbReference type="EMBL" id="DF973685">
    <property type="protein sequence ID" value="GAU37694.1"/>
    <property type="molecule type" value="Genomic_DNA"/>
</dbReference>
<proteinExistence type="predicted"/>